<reference evidence="3" key="1">
    <citation type="journal article" date="2016" name="Nat. Commun.">
        <title>The Gonium pectorale genome demonstrates co-option of cell cycle regulation during the evolution of multicellularity.</title>
        <authorList>
            <person name="Hanschen E.R."/>
            <person name="Marriage T.N."/>
            <person name="Ferris P.J."/>
            <person name="Hamaji T."/>
            <person name="Toyoda A."/>
            <person name="Fujiyama A."/>
            <person name="Neme R."/>
            <person name="Noguchi H."/>
            <person name="Minakuchi Y."/>
            <person name="Suzuki M."/>
            <person name="Kawai-Toyooka H."/>
            <person name="Smith D.R."/>
            <person name="Sparks H."/>
            <person name="Anderson J."/>
            <person name="Bakaric R."/>
            <person name="Luria V."/>
            <person name="Karger A."/>
            <person name="Kirschner M.W."/>
            <person name="Durand P.M."/>
            <person name="Michod R.E."/>
            <person name="Nozaki H."/>
            <person name="Olson B.J."/>
        </authorList>
    </citation>
    <scope>NUCLEOTIDE SEQUENCE [LARGE SCALE GENOMIC DNA]</scope>
    <source>
        <strain evidence="3">NIES-2863</strain>
    </source>
</reference>
<feature type="compositionally biased region" description="Gly residues" evidence="1">
    <location>
        <begin position="283"/>
        <end position="297"/>
    </location>
</feature>
<gene>
    <name evidence="2" type="ORF">GPECTOR_13g732</name>
</gene>
<keyword evidence="3" id="KW-1185">Reference proteome</keyword>
<evidence type="ECO:0000313" key="2">
    <source>
        <dbReference type="EMBL" id="KXZ51245.1"/>
    </source>
</evidence>
<feature type="compositionally biased region" description="Basic and acidic residues" evidence="1">
    <location>
        <begin position="384"/>
        <end position="396"/>
    </location>
</feature>
<dbReference type="Proteomes" id="UP000075714">
    <property type="component" value="Unassembled WGS sequence"/>
</dbReference>
<comment type="caution">
    <text evidence="2">The sequence shown here is derived from an EMBL/GenBank/DDBJ whole genome shotgun (WGS) entry which is preliminary data.</text>
</comment>
<name>A0A150GN93_GONPE</name>
<dbReference type="AlphaFoldDB" id="A0A150GN93"/>
<sequence length="567" mass="55743">MNDKQAKKLMGEAGLPITGGKQDWEKRYARYRTYLQAERDKGTQASAKRLLQAFLSRELALDAGRKQPATAPSWALSHIMSFQEQLKAARRTPTPAPGAAAEGGEQGEAGAAAEGGPAELDERAEPAGTAEAGGQGAAGQQAAVAARDAAGGGGRGRLQEHGPGADLEATTAQAEAAPGSAAAPPSGPWPSLLSCLPHGQPPQGRPRPGSDVITIDDSDDDPDAAPLGTQWQEGAPGAATPPSGQRRPGGSSSRQPVVQGRSPDRSLHASTSPGNGQQHPGEPGNGLRGAAALGGGPPADAALGAWQLQQRQEPGSARRRGGGQKSGVGAPGLEAAAPYGGDEDGGISSVGDGCGGGGGGFTGSKGGGWGGAPEPRAPSAAKRAPRDGDNDHRVVDTEPVGEAPAPAVGEGDGRADKASGPGGTGGEGAGPGAFTPLQVELPLQGAPWAWQLCSGAAVSGGNGVDGTAVGDGSDAAVGCFGGLDVSQLVQAGSVASALGAAATAAAGSERLADISNIPAGHGYGHFNGYSTGPAGHGTGGGKGWQVSHQLAGAAGLGEPLQEQVWWQ</sequence>
<organism evidence="2 3">
    <name type="scientific">Gonium pectorale</name>
    <name type="common">Green alga</name>
    <dbReference type="NCBI Taxonomy" id="33097"/>
    <lineage>
        <taxon>Eukaryota</taxon>
        <taxon>Viridiplantae</taxon>
        <taxon>Chlorophyta</taxon>
        <taxon>core chlorophytes</taxon>
        <taxon>Chlorophyceae</taxon>
        <taxon>CS clade</taxon>
        <taxon>Chlamydomonadales</taxon>
        <taxon>Volvocaceae</taxon>
        <taxon>Gonium</taxon>
    </lineage>
</organism>
<feature type="compositionally biased region" description="Low complexity" evidence="1">
    <location>
        <begin position="138"/>
        <end position="149"/>
    </location>
</feature>
<proteinExistence type="predicted"/>
<feature type="compositionally biased region" description="Low complexity" evidence="1">
    <location>
        <begin position="161"/>
        <end position="197"/>
    </location>
</feature>
<protein>
    <submittedName>
        <fullName evidence="2">Uncharacterized protein</fullName>
    </submittedName>
</protein>
<feature type="compositionally biased region" description="Polar residues" evidence="1">
    <location>
        <begin position="268"/>
        <end position="278"/>
    </location>
</feature>
<feature type="compositionally biased region" description="Low complexity" evidence="1">
    <location>
        <begin position="372"/>
        <end position="382"/>
    </location>
</feature>
<feature type="compositionally biased region" description="Low complexity" evidence="1">
    <location>
        <begin position="241"/>
        <end position="256"/>
    </location>
</feature>
<dbReference type="EMBL" id="LSYV01000014">
    <property type="protein sequence ID" value="KXZ51245.1"/>
    <property type="molecule type" value="Genomic_DNA"/>
</dbReference>
<dbReference type="OrthoDB" id="552903at2759"/>
<evidence type="ECO:0000256" key="1">
    <source>
        <dbReference type="SAM" id="MobiDB-lite"/>
    </source>
</evidence>
<feature type="compositionally biased region" description="Gly residues" evidence="1">
    <location>
        <begin position="352"/>
        <end position="371"/>
    </location>
</feature>
<feature type="compositionally biased region" description="Acidic residues" evidence="1">
    <location>
        <begin position="214"/>
        <end position="223"/>
    </location>
</feature>
<feature type="compositionally biased region" description="Gly residues" evidence="1">
    <location>
        <begin position="420"/>
        <end position="431"/>
    </location>
</feature>
<feature type="compositionally biased region" description="Low complexity" evidence="1">
    <location>
        <begin position="91"/>
        <end position="118"/>
    </location>
</feature>
<evidence type="ECO:0000313" key="3">
    <source>
        <dbReference type="Proteomes" id="UP000075714"/>
    </source>
</evidence>
<feature type="region of interest" description="Disordered" evidence="1">
    <location>
        <begin position="85"/>
        <end position="432"/>
    </location>
</feature>
<accession>A0A150GN93</accession>